<feature type="transmembrane region" description="Helical" evidence="1">
    <location>
        <begin position="64"/>
        <end position="83"/>
    </location>
</feature>
<gene>
    <name evidence="2" type="ORF">X798_05556</name>
</gene>
<reference evidence="2 3" key="1">
    <citation type="submission" date="2015-12" db="EMBL/GenBank/DDBJ databases">
        <title>Draft genome of the nematode, Onchocerca flexuosa.</title>
        <authorList>
            <person name="Mitreva M."/>
        </authorList>
    </citation>
    <scope>NUCLEOTIDE SEQUENCE [LARGE SCALE GENOMIC DNA]</scope>
    <source>
        <strain evidence="2">Red Deer</strain>
    </source>
</reference>
<proteinExistence type="predicted"/>
<dbReference type="EMBL" id="KZ270032">
    <property type="protein sequence ID" value="OZC07419.1"/>
    <property type="molecule type" value="Genomic_DNA"/>
</dbReference>
<accession>A0A238BPX2</accession>
<name>A0A238BPX2_9BILA</name>
<organism evidence="2 3">
    <name type="scientific">Onchocerca flexuosa</name>
    <dbReference type="NCBI Taxonomy" id="387005"/>
    <lineage>
        <taxon>Eukaryota</taxon>
        <taxon>Metazoa</taxon>
        <taxon>Ecdysozoa</taxon>
        <taxon>Nematoda</taxon>
        <taxon>Chromadorea</taxon>
        <taxon>Rhabditida</taxon>
        <taxon>Spirurina</taxon>
        <taxon>Spiruromorpha</taxon>
        <taxon>Filarioidea</taxon>
        <taxon>Onchocercidae</taxon>
        <taxon>Onchocerca</taxon>
    </lineage>
</organism>
<dbReference type="OrthoDB" id="5852914at2759"/>
<dbReference type="AlphaFoldDB" id="A0A238BPX2"/>
<dbReference type="Proteomes" id="UP000242913">
    <property type="component" value="Unassembled WGS sequence"/>
</dbReference>
<protein>
    <submittedName>
        <fullName evidence="2">Uncharacterized protein</fullName>
    </submittedName>
</protein>
<evidence type="ECO:0000256" key="1">
    <source>
        <dbReference type="SAM" id="Phobius"/>
    </source>
</evidence>
<keyword evidence="1" id="KW-0472">Membrane</keyword>
<keyword evidence="1" id="KW-1133">Transmembrane helix</keyword>
<evidence type="ECO:0000313" key="3">
    <source>
        <dbReference type="Proteomes" id="UP000242913"/>
    </source>
</evidence>
<evidence type="ECO:0000313" key="2">
    <source>
        <dbReference type="EMBL" id="OZC07419.1"/>
    </source>
</evidence>
<keyword evidence="3" id="KW-1185">Reference proteome</keyword>
<sequence>MHCCSVARSFTNLCYIGLHRCLGMSSSGFFCLVYELLLEKSLFDDMDLEMVEEYYLKSERKTLISFKCVSCILVIAVVITSGFFAFHQVLGFLVCSALFICLLEATKQFCYYIVSSYVNVSVDFDSVSHQTVAVIRSREITFFGLRNKFDINATVCLRSLRLELLKSLRCEVQCHVRMSRNLCRYDNSQKLLCAMFTSEMSRLALKDDICEKFLQLSALKELWQLLFLLRSEYLRLFLLHLSRPSHRLILAFLYLLQEILVLRNNKARLLYSLEFINYRNYCVAEKKIPKISSFLSTTDKILAYLSFASEVLSRNEISEKEKFLYVSEILRKAIELSAPETRIEYEDIKHSNISSNSSISGITDEAESIADELSIEKVYEGSSLASDDHQKDMLRSSWQENESNKAVARSVVVELKARLVERMRERNAAKTTKIDHTQRMITVEDEFREIPTVDESCNYEKYLTEKATNQDNLNTLTSLSKRNDKFQSCAELDLQQAILFRKLAPSVDFIDGPGNES</sequence>
<keyword evidence="1" id="KW-0812">Transmembrane</keyword>